<dbReference type="AlphaFoldDB" id="A0AAE3H716"/>
<reference evidence="7 8" key="1">
    <citation type="submission" date="2018-11" db="EMBL/GenBank/DDBJ databases">
        <title>Novel bacteria species description.</title>
        <authorList>
            <person name="Han J.-H."/>
        </authorList>
    </citation>
    <scope>NUCLEOTIDE SEQUENCE [LARGE SCALE GENOMIC DNA]</scope>
    <source>
        <strain evidence="7 8">KCTC23259</strain>
    </source>
</reference>
<evidence type="ECO:0000259" key="6">
    <source>
        <dbReference type="PROSITE" id="PS50109"/>
    </source>
</evidence>
<dbReference type="InterPro" id="IPR036097">
    <property type="entry name" value="HisK_dim/P_sf"/>
</dbReference>
<comment type="caution">
    <text evidence="7">The sequence shown here is derived from an EMBL/GenBank/DDBJ whole genome shotgun (WGS) entry which is preliminary data.</text>
</comment>
<feature type="transmembrane region" description="Helical" evidence="5">
    <location>
        <begin position="114"/>
        <end position="133"/>
    </location>
</feature>
<feature type="coiled-coil region" evidence="4">
    <location>
        <begin position="166"/>
        <end position="196"/>
    </location>
</feature>
<evidence type="ECO:0000256" key="3">
    <source>
        <dbReference type="ARBA" id="ARBA00022553"/>
    </source>
</evidence>
<dbReference type="SUPFAM" id="SSF55874">
    <property type="entry name" value="ATPase domain of HSP90 chaperone/DNA topoisomerase II/histidine kinase"/>
    <property type="match status" value="1"/>
</dbReference>
<keyword evidence="4" id="KW-0175">Coiled coil</keyword>
<dbReference type="InterPro" id="IPR005467">
    <property type="entry name" value="His_kinase_dom"/>
</dbReference>
<dbReference type="Proteomes" id="UP001204144">
    <property type="component" value="Unassembled WGS sequence"/>
</dbReference>
<keyword evidence="5" id="KW-1133">Transmembrane helix</keyword>
<accession>A0AAE3H716</accession>
<dbReference type="Gene3D" id="3.30.565.10">
    <property type="entry name" value="Histidine kinase-like ATPase, C-terminal domain"/>
    <property type="match status" value="1"/>
</dbReference>
<feature type="transmembrane region" description="Helical" evidence="5">
    <location>
        <begin position="57"/>
        <end position="75"/>
    </location>
</feature>
<dbReference type="CDD" id="cd00082">
    <property type="entry name" value="HisKA"/>
    <property type="match status" value="1"/>
</dbReference>
<gene>
    <name evidence="7" type="ORF">EGI31_23755</name>
</gene>
<dbReference type="InterPro" id="IPR003661">
    <property type="entry name" value="HisK_dim/P_dom"/>
</dbReference>
<feature type="domain" description="Histidine kinase" evidence="6">
    <location>
        <begin position="205"/>
        <end position="452"/>
    </location>
</feature>
<dbReference type="PROSITE" id="PS50109">
    <property type="entry name" value="HIS_KIN"/>
    <property type="match status" value="1"/>
</dbReference>
<dbReference type="EMBL" id="RJUF01000194">
    <property type="protein sequence ID" value="MCP9765963.1"/>
    <property type="molecule type" value="Genomic_DNA"/>
</dbReference>
<evidence type="ECO:0000256" key="4">
    <source>
        <dbReference type="SAM" id="Coils"/>
    </source>
</evidence>
<organism evidence="7 8">
    <name type="scientific">Lacihabitans soyangensis</name>
    <dbReference type="NCBI Taxonomy" id="869394"/>
    <lineage>
        <taxon>Bacteria</taxon>
        <taxon>Pseudomonadati</taxon>
        <taxon>Bacteroidota</taxon>
        <taxon>Cytophagia</taxon>
        <taxon>Cytophagales</taxon>
        <taxon>Leadbetterellaceae</taxon>
        <taxon>Lacihabitans</taxon>
    </lineage>
</organism>
<dbReference type="SUPFAM" id="SSF47384">
    <property type="entry name" value="Homodimeric domain of signal transducing histidine kinase"/>
    <property type="match status" value="1"/>
</dbReference>
<evidence type="ECO:0000256" key="5">
    <source>
        <dbReference type="SAM" id="Phobius"/>
    </source>
</evidence>
<dbReference type="InterPro" id="IPR004358">
    <property type="entry name" value="Sig_transdc_His_kin-like_C"/>
</dbReference>
<dbReference type="PANTHER" id="PTHR43065">
    <property type="entry name" value="SENSOR HISTIDINE KINASE"/>
    <property type="match status" value="1"/>
</dbReference>
<evidence type="ECO:0000256" key="2">
    <source>
        <dbReference type="ARBA" id="ARBA00012438"/>
    </source>
</evidence>
<dbReference type="PRINTS" id="PR00344">
    <property type="entry name" value="BCTRLSENSOR"/>
</dbReference>
<dbReference type="InterPro" id="IPR003594">
    <property type="entry name" value="HATPase_dom"/>
</dbReference>
<sequence length="452" mass="50989">MLNFFVAFFTLKFIRKHLNTKETLPQYDQYLKILNFFVVPFLLLLVYTTFKRFLPTINFGWFLIFSAITYVLWLLRQNNLASSLLKAGLPFYIVNSLRDFLEYLMNDFVEANDVYIDFLFLGALFWMVAFAISTNNQIKALKKEEEKNRIVVGENEKLEMLVKERTSEILAQKEQLESTVEELKATQNQLVQQEKLASLGELTAGIAHEIQNPLNFVNNFSELNIELISELKEALTSNDKAAASELIEEILGDITQNTEKINHHGKRAASIVKGMLQHSRTNTGQKEPTDINALADEFLRLSYHGLRAKDKTFNADFKAELDPNLPMIDAVPQDLGRVFLNLINNAFYACNERAKNNTQTQAAESYKPNVTISTQNINGTIVVTVKDNGSGISEENIEKIFQPFFTTKPTGKGTGLGLSLAYDIVTKGHGGNMEVESMVGVGTTFIIKLPIS</sequence>
<evidence type="ECO:0000256" key="1">
    <source>
        <dbReference type="ARBA" id="ARBA00000085"/>
    </source>
</evidence>
<dbReference type="GO" id="GO:0000155">
    <property type="term" value="F:phosphorelay sensor kinase activity"/>
    <property type="evidence" value="ECO:0007669"/>
    <property type="project" value="InterPro"/>
</dbReference>
<protein>
    <recommendedName>
        <fullName evidence="2">histidine kinase</fullName>
        <ecNumber evidence="2">2.7.13.3</ecNumber>
    </recommendedName>
</protein>
<feature type="transmembrane region" description="Helical" evidence="5">
    <location>
        <begin position="30"/>
        <end position="50"/>
    </location>
</feature>
<keyword evidence="3" id="KW-0597">Phosphoprotein</keyword>
<proteinExistence type="predicted"/>
<dbReference type="InterPro" id="IPR036890">
    <property type="entry name" value="HATPase_C_sf"/>
</dbReference>
<comment type="catalytic activity">
    <reaction evidence="1">
        <text>ATP + protein L-histidine = ADP + protein N-phospho-L-histidine.</text>
        <dbReference type="EC" id="2.7.13.3"/>
    </reaction>
</comment>
<dbReference type="Gene3D" id="1.10.287.130">
    <property type="match status" value="1"/>
</dbReference>
<keyword evidence="8" id="KW-1185">Reference proteome</keyword>
<dbReference type="EC" id="2.7.13.3" evidence="2"/>
<keyword evidence="5" id="KW-0812">Transmembrane</keyword>
<evidence type="ECO:0000313" key="8">
    <source>
        <dbReference type="Proteomes" id="UP001204144"/>
    </source>
</evidence>
<dbReference type="Pfam" id="PF02518">
    <property type="entry name" value="HATPase_c"/>
    <property type="match status" value="1"/>
</dbReference>
<dbReference type="SMART" id="SM00387">
    <property type="entry name" value="HATPase_c"/>
    <property type="match status" value="1"/>
</dbReference>
<dbReference type="PANTHER" id="PTHR43065:SF42">
    <property type="entry name" value="TWO-COMPONENT SENSOR PPRA"/>
    <property type="match status" value="1"/>
</dbReference>
<evidence type="ECO:0000313" key="7">
    <source>
        <dbReference type="EMBL" id="MCP9765963.1"/>
    </source>
</evidence>
<name>A0AAE3H716_9BACT</name>
<keyword evidence="5" id="KW-0472">Membrane</keyword>